<dbReference type="AlphaFoldDB" id="W7DL42"/>
<dbReference type="InterPro" id="IPR010982">
    <property type="entry name" value="Lambda_DNA-bd_dom_sf"/>
</dbReference>
<dbReference type="PATRIC" id="fig|1265822.4.peg.3909"/>
<feature type="domain" description="HTH cro/C1-type" evidence="2">
    <location>
        <begin position="6"/>
        <end position="60"/>
    </location>
</feature>
<dbReference type="PANTHER" id="PTHR46558">
    <property type="entry name" value="TRACRIPTIONAL REGULATORY PROTEIN-RELATED-RELATED"/>
    <property type="match status" value="1"/>
</dbReference>
<comment type="caution">
    <text evidence="3">The sequence shown here is derived from an EMBL/GenBank/DDBJ whole genome shotgun (WGS) entry which is preliminary data.</text>
</comment>
<proteinExistence type="predicted"/>
<accession>W7DL42</accession>
<sequence>MLSNKMKYLRERNNLYQKDIAAKVGVARTTYAMYEQGKREPDFETLKKIANYFDVSIDYLLDNEPPTESNSLVANIEDDLTPEQKEEVYKYIEAIKIRDRNTR</sequence>
<name>W7DL42_9LIST</name>
<dbReference type="SMART" id="SM00530">
    <property type="entry name" value="HTH_XRE"/>
    <property type="match status" value="1"/>
</dbReference>
<dbReference type="PROSITE" id="PS50943">
    <property type="entry name" value="HTH_CROC1"/>
    <property type="match status" value="1"/>
</dbReference>
<dbReference type="EMBL" id="AODM01000076">
    <property type="protein sequence ID" value="EUJ46208.1"/>
    <property type="molecule type" value="Genomic_DNA"/>
</dbReference>
<dbReference type="Proteomes" id="UP000019241">
    <property type="component" value="Unassembled WGS sequence"/>
</dbReference>
<dbReference type="CDD" id="cd00093">
    <property type="entry name" value="HTH_XRE"/>
    <property type="match status" value="1"/>
</dbReference>
<dbReference type="SUPFAM" id="SSF47413">
    <property type="entry name" value="lambda repressor-like DNA-binding domains"/>
    <property type="match status" value="1"/>
</dbReference>
<dbReference type="RefSeq" id="WP_036065189.1">
    <property type="nucleotide sequence ID" value="NZ_AODM01000076.1"/>
</dbReference>
<keyword evidence="1" id="KW-0238">DNA-binding</keyword>
<protein>
    <submittedName>
        <fullName evidence="3">XRE family transcriptional regulator</fullName>
    </submittedName>
</protein>
<dbReference type="GO" id="GO:0003677">
    <property type="term" value="F:DNA binding"/>
    <property type="evidence" value="ECO:0007669"/>
    <property type="project" value="UniProtKB-KW"/>
</dbReference>
<evidence type="ECO:0000313" key="4">
    <source>
        <dbReference type="Proteomes" id="UP000019241"/>
    </source>
</evidence>
<dbReference type="Pfam" id="PF01381">
    <property type="entry name" value="HTH_3"/>
    <property type="match status" value="1"/>
</dbReference>
<gene>
    <name evidence="3" type="ORF">MCOL2_19134</name>
</gene>
<dbReference type="PANTHER" id="PTHR46558:SF11">
    <property type="entry name" value="HTH-TYPE TRANSCRIPTIONAL REGULATOR XRE"/>
    <property type="match status" value="1"/>
</dbReference>
<evidence type="ECO:0000256" key="1">
    <source>
        <dbReference type="ARBA" id="ARBA00023125"/>
    </source>
</evidence>
<evidence type="ECO:0000313" key="3">
    <source>
        <dbReference type="EMBL" id="EUJ46208.1"/>
    </source>
</evidence>
<reference evidence="3 4" key="1">
    <citation type="submission" date="2012-12" db="EMBL/GenBank/DDBJ databases">
        <title>Novel taxa of Listeriaceae from agricultural environments in the United States.</title>
        <authorList>
            <person name="den Bakker H.C."/>
            <person name="Allred A."/>
            <person name="Warchocki S."/>
            <person name="Wright E.M."/>
            <person name="Burrell A."/>
            <person name="Nightingale K.K."/>
            <person name="Kephart D."/>
            <person name="Wiedmann M."/>
        </authorList>
    </citation>
    <scope>NUCLEOTIDE SEQUENCE [LARGE SCALE GENOMIC DNA]</scope>
    <source>
        <strain evidence="3 4">FSL S10-1203</strain>
    </source>
</reference>
<dbReference type="Gene3D" id="1.10.260.40">
    <property type="entry name" value="lambda repressor-like DNA-binding domains"/>
    <property type="match status" value="1"/>
</dbReference>
<evidence type="ECO:0000259" key="2">
    <source>
        <dbReference type="PROSITE" id="PS50943"/>
    </source>
</evidence>
<organism evidence="3 4">
    <name type="scientific">Listeria fleischmannii FSL S10-1203</name>
    <dbReference type="NCBI Taxonomy" id="1265822"/>
    <lineage>
        <taxon>Bacteria</taxon>
        <taxon>Bacillati</taxon>
        <taxon>Bacillota</taxon>
        <taxon>Bacilli</taxon>
        <taxon>Bacillales</taxon>
        <taxon>Listeriaceae</taxon>
        <taxon>Listeria</taxon>
    </lineage>
</organism>
<dbReference type="InterPro" id="IPR001387">
    <property type="entry name" value="Cro/C1-type_HTH"/>
</dbReference>